<organism evidence="1 2">
    <name type="scientific">Asparagus officinalis</name>
    <name type="common">Garden asparagus</name>
    <dbReference type="NCBI Taxonomy" id="4686"/>
    <lineage>
        <taxon>Eukaryota</taxon>
        <taxon>Viridiplantae</taxon>
        <taxon>Streptophyta</taxon>
        <taxon>Embryophyta</taxon>
        <taxon>Tracheophyta</taxon>
        <taxon>Spermatophyta</taxon>
        <taxon>Magnoliopsida</taxon>
        <taxon>Liliopsida</taxon>
        <taxon>Asparagales</taxon>
        <taxon>Asparagaceae</taxon>
        <taxon>Asparagoideae</taxon>
        <taxon>Asparagus</taxon>
    </lineage>
</organism>
<sequence>MFSRVHCCLFKSSCESSQLFDHDTTHDPEVTHVFDRNVPLFLDCSSQERVEAIRTVSYKTLWEIITDAKFSVSHEDVSVKLHFLFEDSVPGGIKIGILNYGGSFRQEGLYGTNIMGLRPSFVNEDALVNKVVIVPNTFGNELVKIDA</sequence>
<dbReference type="AlphaFoldDB" id="A0A5P1FRI0"/>
<name>A0A5P1FRI0_ASPOF</name>
<protein>
    <submittedName>
        <fullName evidence="1">Uncharacterized protein</fullName>
    </submittedName>
</protein>
<accession>A0A5P1FRI0</accession>
<keyword evidence="2" id="KW-1185">Reference proteome</keyword>
<reference evidence="2" key="1">
    <citation type="journal article" date="2017" name="Nat. Commun.">
        <title>The asparagus genome sheds light on the origin and evolution of a young Y chromosome.</title>
        <authorList>
            <person name="Harkess A."/>
            <person name="Zhou J."/>
            <person name="Xu C."/>
            <person name="Bowers J.E."/>
            <person name="Van der Hulst R."/>
            <person name="Ayyampalayam S."/>
            <person name="Mercati F."/>
            <person name="Riccardi P."/>
            <person name="McKain M.R."/>
            <person name="Kakrana A."/>
            <person name="Tang H."/>
            <person name="Ray J."/>
            <person name="Groenendijk J."/>
            <person name="Arikit S."/>
            <person name="Mathioni S.M."/>
            <person name="Nakano M."/>
            <person name="Shan H."/>
            <person name="Telgmann-Rauber A."/>
            <person name="Kanno A."/>
            <person name="Yue Z."/>
            <person name="Chen H."/>
            <person name="Li W."/>
            <person name="Chen Y."/>
            <person name="Xu X."/>
            <person name="Zhang Y."/>
            <person name="Luo S."/>
            <person name="Chen H."/>
            <person name="Gao J."/>
            <person name="Mao Z."/>
            <person name="Pires J.C."/>
            <person name="Luo M."/>
            <person name="Kudrna D."/>
            <person name="Wing R.A."/>
            <person name="Meyers B.C."/>
            <person name="Yi K."/>
            <person name="Kong H."/>
            <person name="Lavrijsen P."/>
            <person name="Sunseri F."/>
            <person name="Falavigna A."/>
            <person name="Ye Y."/>
            <person name="Leebens-Mack J.H."/>
            <person name="Chen G."/>
        </authorList>
    </citation>
    <scope>NUCLEOTIDE SEQUENCE [LARGE SCALE GENOMIC DNA]</scope>
    <source>
        <strain evidence="2">cv. DH0086</strain>
    </source>
</reference>
<gene>
    <name evidence="1" type="ORF">A4U43_C01F22220</name>
</gene>
<dbReference type="Proteomes" id="UP000243459">
    <property type="component" value="Chromosome 1"/>
</dbReference>
<evidence type="ECO:0000313" key="2">
    <source>
        <dbReference type="Proteomes" id="UP000243459"/>
    </source>
</evidence>
<dbReference type="Gramene" id="ONK80828">
    <property type="protein sequence ID" value="ONK80828"/>
    <property type="gene ID" value="A4U43_C01F22220"/>
</dbReference>
<dbReference type="EMBL" id="CM007381">
    <property type="protein sequence ID" value="ONK80828.1"/>
    <property type="molecule type" value="Genomic_DNA"/>
</dbReference>
<proteinExistence type="predicted"/>
<evidence type="ECO:0000313" key="1">
    <source>
        <dbReference type="EMBL" id="ONK80828.1"/>
    </source>
</evidence>